<comment type="catalytic activity">
    <reaction evidence="15">
        <text>(2E)-dodecenoyl-CoA + NADPH + H(+) = dodecanoyl-CoA + NADP(+)</text>
        <dbReference type="Rhea" id="RHEA:44964"/>
        <dbReference type="ChEBI" id="CHEBI:15378"/>
        <dbReference type="ChEBI" id="CHEBI:57330"/>
        <dbReference type="ChEBI" id="CHEBI:57375"/>
        <dbReference type="ChEBI" id="CHEBI:57783"/>
        <dbReference type="ChEBI" id="CHEBI:58349"/>
    </reaction>
    <physiologicalReaction direction="left-to-right" evidence="15">
        <dbReference type="Rhea" id="RHEA:44965"/>
    </physiologicalReaction>
</comment>
<dbReference type="GO" id="GO:0019166">
    <property type="term" value="F:trans-2-enoyl-CoA reductase (NADPH) activity"/>
    <property type="evidence" value="ECO:0007669"/>
    <property type="project" value="UniProtKB-EC"/>
</dbReference>
<dbReference type="EC" id="1.3.1.38" evidence="13"/>
<dbReference type="STRING" id="299467.A0A443SPG7"/>
<sequence>MKKEDQESYMKTTKDMILSKTALRRVGTAEELANVVLFLSSKASSFVTGALIPVDGGATGAIGNTTAEIFASYGCKMVLTGRKADILKEVHARCEKITKQSSNVVSITCDISDDSSVKNISVIISKNSIIWQKMKKEEQENYLKTTKDVVLSKTPLRRVGNAEELANVVLFLSSNASSFVTGTLIPVDGGYSLS</sequence>
<dbReference type="OrthoDB" id="1669814at2759"/>
<keyword evidence="9" id="KW-0576">Peroxisome</keyword>
<evidence type="ECO:0000256" key="19">
    <source>
        <dbReference type="ARBA" id="ARBA00049386"/>
    </source>
</evidence>
<evidence type="ECO:0000256" key="10">
    <source>
        <dbReference type="ARBA" id="ARBA00023160"/>
    </source>
</evidence>
<dbReference type="Gene3D" id="3.40.50.720">
    <property type="entry name" value="NAD(P)-binding Rossmann-like Domain"/>
    <property type="match status" value="3"/>
</dbReference>
<evidence type="ECO:0000256" key="5">
    <source>
        <dbReference type="ARBA" id="ARBA00022832"/>
    </source>
</evidence>
<keyword evidence="7" id="KW-0560">Oxidoreductase</keyword>
<dbReference type="EMBL" id="NCKV01000932">
    <property type="protein sequence ID" value="RWS29407.1"/>
    <property type="molecule type" value="Genomic_DNA"/>
</dbReference>
<dbReference type="Proteomes" id="UP000288716">
    <property type="component" value="Unassembled WGS sequence"/>
</dbReference>
<evidence type="ECO:0000256" key="17">
    <source>
        <dbReference type="ARBA" id="ARBA00049108"/>
    </source>
</evidence>
<evidence type="ECO:0000256" key="11">
    <source>
        <dbReference type="ARBA" id="ARBA00037124"/>
    </source>
</evidence>
<evidence type="ECO:0000256" key="7">
    <source>
        <dbReference type="ARBA" id="ARBA00023002"/>
    </source>
</evidence>
<proteinExistence type="predicted"/>
<dbReference type="GO" id="GO:0005777">
    <property type="term" value="C:peroxisome"/>
    <property type="evidence" value="ECO:0007669"/>
    <property type="project" value="UniProtKB-SubCell"/>
</dbReference>
<evidence type="ECO:0000256" key="14">
    <source>
        <dbReference type="ARBA" id="ARBA00041063"/>
    </source>
</evidence>
<comment type="subcellular location">
    <subcellularLocation>
        <location evidence="1">Peroxisome</location>
    </subcellularLocation>
</comment>
<dbReference type="VEuPathDB" id="VectorBase:LDEU002636"/>
<evidence type="ECO:0000256" key="9">
    <source>
        <dbReference type="ARBA" id="ARBA00023140"/>
    </source>
</evidence>
<dbReference type="PANTHER" id="PTHR24317:SF7">
    <property type="entry name" value="PEROXISOMAL TRANS-2-ENOYL-COA REDUCTASE"/>
    <property type="match status" value="1"/>
</dbReference>
<evidence type="ECO:0000256" key="18">
    <source>
        <dbReference type="ARBA" id="ARBA00049251"/>
    </source>
</evidence>
<keyword evidence="5" id="KW-0276">Fatty acid metabolism</keyword>
<evidence type="ECO:0000256" key="6">
    <source>
        <dbReference type="ARBA" id="ARBA00022857"/>
    </source>
</evidence>
<comment type="catalytic activity">
    <reaction evidence="17">
        <text>(2E)-hexenoyl-CoA + NADPH + H(+) = hexanoyl-CoA + NADP(+)</text>
        <dbReference type="Rhea" id="RHEA:44956"/>
        <dbReference type="ChEBI" id="CHEBI:15378"/>
        <dbReference type="ChEBI" id="CHEBI:57783"/>
        <dbReference type="ChEBI" id="CHEBI:58349"/>
        <dbReference type="ChEBI" id="CHEBI:62077"/>
        <dbReference type="ChEBI" id="CHEBI:62620"/>
    </reaction>
    <physiologicalReaction direction="left-to-right" evidence="17">
        <dbReference type="Rhea" id="RHEA:44957"/>
    </physiologicalReaction>
</comment>
<keyword evidence="6" id="KW-0521">NADP</keyword>
<dbReference type="InterPro" id="IPR002347">
    <property type="entry name" value="SDR_fam"/>
</dbReference>
<comment type="caution">
    <text evidence="21">The sequence shown here is derived from an EMBL/GenBank/DDBJ whole genome shotgun (WGS) entry which is preliminary data.</text>
</comment>
<evidence type="ECO:0000313" key="22">
    <source>
        <dbReference type="Proteomes" id="UP000288716"/>
    </source>
</evidence>
<comment type="catalytic activity">
    <reaction evidence="20">
        <text>(2E)-octenoyl-CoA + NADPH + H(+) = octanoyl-CoA + NADP(+)</text>
        <dbReference type="Rhea" id="RHEA:44952"/>
        <dbReference type="ChEBI" id="CHEBI:15378"/>
        <dbReference type="ChEBI" id="CHEBI:57386"/>
        <dbReference type="ChEBI" id="CHEBI:57783"/>
        <dbReference type="ChEBI" id="CHEBI:58349"/>
        <dbReference type="ChEBI" id="CHEBI:62242"/>
    </reaction>
    <physiologicalReaction direction="left-to-right" evidence="20">
        <dbReference type="Rhea" id="RHEA:44953"/>
    </physiologicalReaction>
</comment>
<evidence type="ECO:0000256" key="2">
    <source>
        <dbReference type="ARBA" id="ARBA00005189"/>
    </source>
</evidence>
<keyword evidence="10" id="KW-0275">Fatty acid biosynthesis</keyword>
<name>A0A443SPG7_9ACAR</name>
<reference evidence="21 22" key="1">
    <citation type="journal article" date="2018" name="Gigascience">
        <title>Genomes of trombidid mites reveal novel predicted allergens and laterally-transferred genes associated with secondary metabolism.</title>
        <authorList>
            <person name="Dong X."/>
            <person name="Chaisiri K."/>
            <person name="Xia D."/>
            <person name="Armstrong S.D."/>
            <person name="Fang Y."/>
            <person name="Donnelly M.J."/>
            <person name="Kadowaki T."/>
            <person name="McGarry J.W."/>
            <person name="Darby A.C."/>
            <person name="Makepeace B.L."/>
        </authorList>
    </citation>
    <scope>NUCLEOTIDE SEQUENCE [LARGE SCALE GENOMIC DNA]</scope>
    <source>
        <strain evidence="21">UoL-UT</strain>
    </source>
</reference>
<evidence type="ECO:0000256" key="13">
    <source>
        <dbReference type="ARBA" id="ARBA00038849"/>
    </source>
</evidence>
<keyword evidence="4" id="KW-0597">Phosphoprotein</keyword>
<dbReference type="PANTHER" id="PTHR24317">
    <property type="entry name" value="PEROXISOMAL TRANS-2-ENOYL-COA REDUCTASE"/>
    <property type="match status" value="1"/>
</dbReference>
<organism evidence="21 22">
    <name type="scientific">Leptotrombidium deliense</name>
    <dbReference type="NCBI Taxonomy" id="299467"/>
    <lineage>
        <taxon>Eukaryota</taxon>
        <taxon>Metazoa</taxon>
        <taxon>Ecdysozoa</taxon>
        <taxon>Arthropoda</taxon>
        <taxon>Chelicerata</taxon>
        <taxon>Arachnida</taxon>
        <taxon>Acari</taxon>
        <taxon>Acariformes</taxon>
        <taxon>Trombidiformes</taxon>
        <taxon>Prostigmata</taxon>
        <taxon>Anystina</taxon>
        <taxon>Parasitengona</taxon>
        <taxon>Trombiculoidea</taxon>
        <taxon>Trombiculidae</taxon>
        <taxon>Leptotrombidium</taxon>
    </lineage>
</organism>
<dbReference type="Pfam" id="PF13561">
    <property type="entry name" value="adh_short_C2"/>
    <property type="match status" value="2"/>
</dbReference>
<dbReference type="InterPro" id="IPR036291">
    <property type="entry name" value="NAD(P)-bd_dom_sf"/>
</dbReference>
<comment type="catalytic activity">
    <reaction evidence="16">
        <text>(2E)-tetradecenoyl-CoA + NADPH + H(+) = tetradecanoyl-CoA + NADP(+)</text>
        <dbReference type="Rhea" id="RHEA:44968"/>
        <dbReference type="ChEBI" id="CHEBI:15378"/>
        <dbReference type="ChEBI" id="CHEBI:57385"/>
        <dbReference type="ChEBI" id="CHEBI:57783"/>
        <dbReference type="ChEBI" id="CHEBI:58349"/>
        <dbReference type="ChEBI" id="CHEBI:61405"/>
    </reaction>
    <physiologicalReaction direction="left-to-right" evidence="16">
        <dbReference type="Rhea" id="RHEA:44969"/>
    </physiologicalReaction>
</comment>
<comment type="catalytic activity">
    <reaction evidence="19">
        <text>(2E)-decenoyl-CoA + NADPH + H(+) = decanoyl-CoA + NADP(+)</text>
        <dbReference type="Rhea" id="RHEA:44960"/>
        <dbReference type="ChEBI" id="CHEBI:15378"/>
        <dbReference type="ChEBI" id="CHEBI:57783"/>
        <dbReference type="ChEBI" id="CHEBI:58349"/>
        <dbReference type="ChEBI" id="CHEBI:61406"/>
        <dbReference type="ChEBI" id="CHEBI:61430"/>
    </reaction>
    <physiologicalReaction direction="left-to-right" evidence="19">
        <dbReference type="Rhea" id="RHEA:44961"/>
    </physiologicalReaction>
</comment>
<keyword evidence="8" id="KW-0443">Lipid metabolism</keyword>
<evidence type="ECO:0000256" key="16">
    <source>
        <dbReference type="ARBA" id="ARBA00048686"/>
    </source>
</evidence>
<dbReference type="SUPFAM" id="SSF51735">
    <property type="entry name" value="NAD(P)-binding Rossmann-fold domains"/>
    <property type="match status" value="2"/>
</dbReference>
<dbReference type="InterPro" id="IPR052388">
    <property type="entry name" value="Peroxisomal_t2-enoyl-CoA_red"/>
</dbReference>
<comment type="catalytic activity">
    <reaction evidence="18">
        <text>a (2E)-enoyl-CoA + NADPH + H(+) = a 2,3-saturated acyl-CoA + NADP(+)</text>
        <dbReference type="Rhea" id="RHEA:33763"/>
        <dbReference type="ChEBI" id="CHEBI:15378"/>
        <dbReference type="ChEBI" id="CHEBI:57783"/>
        <dbReference type="ChEBI" id="CHEBI:58349"/>
        <dbReference type="ChEBI" id="CHEBI:58856"/>
        <dbReference type="ChEBI" id="CHEBI:65111"/>
        <dbReference type="EC" id="1.3.1.38"/>
    </reaction>
    <physiologicalReaction direction="left-to-right" evidence="18">
        <dbReference type="Rhea" id="RHEA:33764"/>
    </physiologicalReaction>
</comment>
<keyword evidence="22" id="KW-1185">Reference proteome</keyword>
<evidence type="ECO:0000256" key="3">
    <source>
        <dbReference type="ARBA" id="ARBA00022516"/>
    </source>
</evidence>
<accession>A0A443SPG7</accession>
<evidence type="ECO:0000256" key="15">
    <source>
        <dbReference type="ARBA" id="ARBA00047570"/>
    </source>
</evidence>
<evidence type="ECO:0000256" key="12">
    <source>
        <dbReference type="ARBA" id="ARBA00038622"/>
    </source>
</evidence>
<protein>
    <recommendedName>
        <fullName evidence="14">Peroxisomal trans-2-enoyl-CoA reductase</fullName>
        <ecNumber evidence="13">1.3.1.38</ecNumber>
    </recommendedName>
</protein>
<evidence type="ECO:0000256" key="4">
    <source>
        <dbReference type="ARBA" id="ARBA00022553"/>
    </source>
</evidence>
<evidence type="ECO:0000256" key="8">
    <source>
        <dbReference type="ARBA" id="ARBA00023098"/>
    </source>
</evidence>
<keyword evidence="3" id="KW-0444">Lipid biosynthesis</keyword>
<comment type="function">
    <text evidence="11">Participates in chain elongation of fatty acids. Catalyzes the reduction of trans-2-enoyl-CoAs of varying chain lengths from 6:1 to 16:1, having maximum activity with 10:1 CoA. Has no 2,4-dienoyl-CoA reductase activity.</text>
</comment>
<gene>
    <name evidence="21" type="ORF">B4U80_04280</name>
</gene>
<evidence type="ECO:0000256" key="20">
    <source>
        <dbReference type="ARBA" id="ARBA00049559"/>
    </source>
</evidence>
<comment type="subunit">
    <text evidence="12">Interacts with PEX5, probably required to target it into peroxisomes.</text>
</comment>
<evidence type="ECO:0000256" key="1">
    <source>
        <dbReference type="ARBA" id="ARBA00004275"/>
    </source>
</evidence>
<evidence type="ECO:0000313" key="21">
    <source>
        <dbReference type="EMBL" id="RWS29407.1"/>
    </source>
</evidence>
<dbReference type="AlphaFoldDB" id="A0A443SPG7"/>
<comment type="pathway">
    <text evidence="2">Lipid metabolism.</text>
</comment>
<dbReference type="GO" id="GO:0006633">
    <property type="term" value="P:fatty acid biosynthetic process"/>
    <property type="evidence" value="ECO:0007669"/>
    <property type="project" value="UniProtKB-KW"/>
</dbReference>